<organism evidence="3 4">
    <name type="scientific">Aquipluma nitroreducens</name>
    <dbReference type="NCBI Taxonomy" id="2010828"/>
    <lineage>
        <taxon>Bacteria</taxon>
        <taxon>Pseudomonadati</taxon>
        <taxon>Bacteroidota</taxon>
        <taxon>Bacteroidia</taxon>
        <taxon>Marinilabiliales</taxon>
        <taxon>Prolixibacteraceae</taxon>
        <taxon>Aquipluma</taxon>
    </lineage>
</organism>
<dbReference type="SUPFAM" id="SSF55347">
    <property type="entry name" value="Glyceraldehyde-3-phosphate dehydrogenase-like, C-terminal domain"/>
    <property type="match status" value="1"/>
</dbReference>
<gene>
    <name evidence="3" type="ORF">AQPE_4398</name>
</gene>
<evidence type="ECO:0000313" key="3">
    <source>
        <dbReference type="EMBL" id="BBE20207.1"/>
    </source>
</evidence>
<evidence type="ECO:0000256" key="1">
    <source>
        <dbReference type="ARBA" id="ARBA00023002"/>
    </source>
</evidence>
<dbReference type="InterPro" id="IPR050463">
    <property type="entry name" value="Gfo/Idh/MocA_oxidrdct_glycsds"/>
</dbReference>
<accession>A0A5K7SFJ9</accession>
<dbReference type="RefSeq" id="WP_318348377.1">
    <property type="nucleotide sequence ID" value="NZ_AP018694.1"/>
</dbReference>
<proteinExistence type="predicted"/>
<dbReference type="PROSITE" id="PS51318">
    <property type="entry name" value="TAT"/>
    <property type="match status" value="1"/>
</dbReference>
<dbReference type="InterPro" id="IPR000683">
    <property type="entry name" value="Gfo/Idh/MocA-like_OxRdtase_N"/>
</dbReference>
<keyword evidence="4" id="KW-1185">Reference proteome</keyword>
<dbReference type="Gene3D" id="3.30.360.10">
    <property type="entry name" value="Dihydrodipicolinate Reductase, domain 2"/>
    <property type="match status" value="1"/>
</dbReference>
<sequence length="458" mass="51686">MNTKDLTRRNFIGKTAAGLVGVAVSSSVSSMSAASYKRIIGANDRINIGLLGCGARSHGHQNMVKMSEKDKNLGVVAVCDIWKLNREKTAANCKNMFGADVRQFKYSEEMLKMPDLDAVMIATGDFQHAKLLAEVVKAGKDCYVEKPLAESVEEAKQAREAVLASGQVVQQGSEWLSDPIQHKVRDIIRSGKLGQITKIEQVWNDNNHRWHDPKDPDVASIREEDTDWNRWLLGKPYEPFDPWKYFEFRIFREYSGGITSQWMSHGIGLVHFYTDTAIPDSMVANGGIFGWPDIRQNPDTFQALATYNDAKFMYSYTSNYASKFGDYTCIRGKDGTLFAHGGEGSPRWFLIPEHLELPGGFDFYEGLKEAVKSGKAEMITIEEYGMKLPPVNGSDDSKFHMDNWVDCMRSRNPNTNGHIHTGFWHSIGSIMATQAYREGKKLYWDRTKEEIVDHPVII</sequence>
<protein>
    <submittedName>
        <fullName evidence="3">Myo-inositol 2-dehydrogenase</fullName>
    </submittedName>
</protein>
<dbReference type="GO" id="GO:0000166">
    <property type="term" value="F:nucleotide binding"/>
    <property type="evidence" value="ECO:0007669"/>
    <property type="project" value="InterPro"/>
</dbReference>
<dbReference type="PANTHER" id="PTHR43818">
    <property type="entry name" value="BCDNA.GH03377"/>
    <property type="match status" value="1"/>
</dbReference>
<dbReference type="EMBL" id="AP018694">
    <property type="protein sequence ID" value="BBE20207.1"/>
    <property type="molecule type" value="Genomic_DNA"/>
</dbReference>
<dbReference type="InterPro" id="IPR006311">
    <property type="entry name" value="TAT_signal"/>
</dbReference>
<name>A0A5K7SFJ9_9BACT</name>
<dbReference type="KEGG" id="anf:AQPE_4398"/>
<dbReference type="InterPro" id="IPR036291">
    <property type="entry name" value="NAD(P)-bd_dom_sf"/>
</dbReference>
<dbReference type="Gene3D" id="3.40.50.720">
    <property type="entry name" value="NAD(P)-binding Rossmann-like Domain"/>
    <property type="match status" value="1"/>
</dbReference>
<dbReference type="GO" id="GO:0016491">
    <property type="term" value="F:oxidoreductase activity"/>
    <property type="evidence" value="ECO:0007669"/>
    <property type="project" value="UniProtKB-KW"/>
</dbReference>
<reference evidence="3" key="1">
    <citation type="journal article" date="2020" name="Int. J. Syst. Evol. Microbiol.">
        <title>Aquipluma nitroreducens gen. nov. sp. nov., a novel facultatively anaerobic bacterium isolated from a freshwater lake.</title>
        <authorList>
            <person name="Watanabe M."/>
            <person name="Kojima H."/>
            <person name="Fukui M."/>
        </authorList>
    </citation>
    <scope>NUCLEOTIDE SEQUENCE</scope>
    <source>
        <strain evidence="3">MeG22</strain>
    </source>
</reference>
<evidence type="ECO:0000259" key="2">
    <source>
        <dbReference type="Pfam" id="PF01408"/>
    </source>
</evidence>
<dbReference type="SUPFAM" id="SSF51735">
    <property type="entry name" value="NAD(P)-binding Rossmann-fold domains"/>
    <property type="match status" value="1"/>
</dbReference>
<keyword evidence="1" id="KW-0560">Oxidoreductase</keyword>
<feature type="domain" description="Gfo/Idh/MocA-like oxidoreductase N-terminal" evidence="2">
    <location>
        <begin position="46"/>
        <end position="171"/>
    </location>
</feature>
<dbReference type="Proteomes" id="UP001193389">
    <property type="component" value="Chromosome"/>
</dbReference>
<dbReference type="Pfam" id="PF01408">
    <property type="entry name" value="GFO_IDH_MocA"/>
    <property type="match status" value="1"/>
</dbReference>
<dbReference type="AlphaFoldDB" id="A0A5K7SFJ9"/>
<evidence type="ECO:0000313" key="4">
    <source>
        <dbReference type="Proteomes" id="UP001193389"/>
    </source>
</evidence>
<dbReference type="PANTHER" id="PTHR43818:SF11">
    <property type="entry name" value="BCDNA.GH03377"/>
    <property type="match status" value="1"/>
</dbReference>